<gene>
    <name evidence="2" type="ORF">KEF29_35245</name>
</gene>
<proteinExistence type="predicted"/>
<reference evidence="2 3" key="1">
    <citation type="submission" date="2021-04" db="EMBL/GenBank/DDBJ databases">
        <title>Characterization of the biosynthetic gene cluster of new lipopeptides with antitumor activity in the genome of the marine Streptomyces PHM034.</title>
        <authorList>
            <person name="Ceniceros A."/>
            <person name="Canedo L."/>
            <person name="Mendez C."/>
            <person name="Olano C."/>
            <person name="Schleissner C."/>
            <person name="Cuevas C."/>
            <person name="De La Calle F."/>
            <person name="Salas J.A."/>
        </authorList>
    </citation>
    <scope>NUCLEOTIDE SEQUENCE [LARGE SCALE GENOMIC DNA]</scope>
    <source>
        <strain evidence="2 3">PHM034</strain>
    </source>
</reference>
<dbReference type="Pfam" id="PF18603">
    <property type="entry name" value="LAL_C2"/>
    <property type="match status" value="1"/>
</dbReference>
<comment type="caution">
    <text evidence="2">The sequence shown here is derived from an EMBL/GenBank/DDBJ whole genome shotgun (WGS) entry which is preliminary data.</text>
</comment>
<dbReference type="Proteomes" id="UP000682308">
    <property type="component" value="Unassembled WGS sequence"/>
</dbReference>
<organism evidence="2 3">
    <name type="scientific">Streptomyces tuirus</name>
    <dbReference type="NCBI Taxonomy" id="68278"/>
    <lineage>
        <taxon>Bacteria</taxon>
        <taxon>Bacillati</taxon>
        <taxon>Actinomycetota</taxon>
        <taxon>Actinomycetes</taxon>
        <taxon>Kitasatosporales</taxon>
        <taxon>Streptomycetaceae</taxon>
        <taxon>Streptomyces</taxon>
    </lineage>
</organism>
<dbReference type="Gene3D" id="3.30.470.20">
    <property type="entry name" value="ATP-grasp fold, B domain"/>
    <property type="match status" value="1"/>
</dbReference>
<evidence type="ECO:0000259" key="1">
    <source>
        <dbReference type="Pfam" id="PF18603"/>
    </source>
</evidence>
<feature type="domain" description="L-amino acid ligase C-terminal" evidence="1">
    <location>
        <begin position="45"/>
        <end position="112"/>
    </location>
</feature>
<keyword evidence="3" id="KW-1185">Reference proteome</keyword>
<sequence>MVELVTGVRLAAATAAAMLGTEETVRVPPRARAAAIRCFAYENTVVHRLGDLEAARALPGVVTVRVTASEGQKLGRLEGSGSRQGYVLALGDDVEEAVERAEAAHRAAGFVVDG</sequence>
<evidence type="ECO:0000313" key="2">
    <source>
        <dbReference type="EMBL" id="MBR8642898.1"/>
    </source>
</evidence>
<accession>A0A941FDQ6</accession>
<dbReference type="InterPro" id="IPR040570">
    <property type="entry name" value="LAL_C2"/>
</dbReference>
<dbReference type="AlphaFoldDB" id="A0A941FDQ6"/>
<name>A0A941FDQ6_9ACTN</name>
<dbReference type="EMBL" id="JAGTPG010000002">
    <property type="protein sequence ID" value="MBR8642898.1"/>
    <property type="molecule type" value="Genomic_DNA"/>
</dbReference>
<evidence type="ECO:0000313" key="3">
    <source>
        <dbReference type="Proteomes" id="UP000682308"/>
    </source>
</evidence>
<protein>
    <recommendedName>
        <fullName evidence="1">L-amino acid ligase C-terminal domain-containing protein</fullName>
    </recommendedName>
</protein>